<comment type="catalytic activity">
    <reaction evidence="1">
        <text>uridine(35) in tRNA(Tyr) = pseudouridine(35) in tRNA(Tyr)</text>
        <dbReference type="Rhea" id="RHEA:60556"/>
        <dbReference type="Rhea" id="RHEA-COMP:15607"/>
        <dbReference type="Rhea" id="RHEA-COMP:15608"/>
        <dbReference type="ChEBI" id="CHEBI:65314"/>
        <dbReference type="ChEBI" id="CHEBI:65315"/>
    </reaction>
</comment>
<dbReference type="AlphaFoldDB" id="A0A0P9Q6R3"/>
<dbReference type="Gene3D" id="3.30.2350.10">
    <property type="entry name" value="Pseudouridine synthase"/>
    <property type="match status" value="1"/>
</dbReference>
<dbReference type="EC" id="5.4.99.21" evidence="3"/>
<feature type="domain" description="RNA-binding S4" evidence="11">
    <location>
        <begin position="34"/>
        <end position="101"/>
    </location>
</feature>
<proteinExistence type="predicted"/>
<sequence length="265" mass="29351">MRSNCNVAAINRALAVTMAPFSSVSGFFVMTDPIRLSKRLIELVGCSRREAELFIEGGWVTVDGVVIDEPHFKVSTQKIELSPDAKADSPESVTIILHKPASASAESALQMITPGTLSAEHSYSKRPLKGHFMRLEAISSLQANASGLMVFSQDWKILRKLTDDRSKIEQEYVVEISGEMVAHGLNRLNHGLTYKGKELPAVKASWQNENRLRFAMKNPQPGIIALLCEAVGLKIVAIRRIRIGGVSMGKLPEGQWRYMTTKEKF</sequence>
<organism evidence="12 13">
    <name type="scientific">Pseudomonas syringae pv. delphinii</name>
    <dbReference type="NCBI Taxonomy" id="192088"/>
    <lineage>
        <taxon>Bacteria</taxon>
        <taxon>Pseudomonadati</taxon>
        <taxon>Pseudomonadota</taxon>
        <taxon>Gammaproteobacteria</taxon>
        <taxon>Pseudomonadales</taxon>
        <taxon>Pseudomonadaceae</taxon>
        <taxon>Pseudomonas</taxon>
    </lineage>
</organism>
<dbReference type="CDD" id="cd02555">
    <property type="entry name" value="PSSA_1"/>
    <property type="match status" value="1"/>
</dbReference>
<dbReference type="PANTHER" id="PTHR47683:SF2">
    <property type="entry name" value="RNA-BINDING S4 DOMAIN-CONTAINING PROTEIN"/>
    <property type="match status" value="1"/>
</dbReference>
<comment type="caution">
    <text evidence="12">The sequence shown here is derived from an EMBL/GenBank/DDBJ whole genome shotgun (WGS) entry which is preliminary data.</text>
</comment>
<evidence type="ECO:0000256" key="7">
    <source>
        <dbReference type="ARBA" id="ARBA00042843"/>
    </source>
</evidence>
<evidence type="ECO:0000256" key="9">
    <source>
        <dbReference type="ARBA" id="ARBA00043147"/>
    </source>
</evidence>
<dbReference type="InterPro" id="IPR020103">
    <property type="entry name" value="PsdUridine_synth_cat_dom_sf"/>
</dbReference>
<evidence type="ECO:0000256" key="8">
    <source>
        <dbReference type="ARBA" id="ARBA00042890"/>
    </source>
</evidence>
<dbReference type="PANTHER" id="PTHR47683">
    <property type="entry name" value="PSEUDOURIDINE SYNTHASE FAMILY PROTEIN-RELATED"/>
    <property type="match status" value="1"/>
</dbReference>
<evidence type="ECO:0000256" key="1">
    <source>
        <dbReference type="ARBA" id="ARBA00036390"/>
    </source>
</evidence>
<evidence type="ECO:0000259" key="11">
    <source>
        <dbReference type="SMART" id="SM00363"/>
    </source>
</evidence>
<dbReference type="InterPro" id="IPR036986">
    <property type="entry name" value="S4_RNA-bd_sf"/>
</dbReference>
<dbReference type="GO" id="GO:0006396">
    <property type="term" value="P:RNA processing"/>
    <property type="evidence" value="ECO:0007669"/>
    <property type="project" value="UniProtKB-ARBA"/>
</dbReference>
<evidence type="ECO:0000313" key="12">
    <source>
        <dbReference type="EMBL" id="RMQ29124.1"/>
    </source>
</evidence>
<reference evidence="12 13" key="1">
    <citation type="submission" date="2018-08" db="EMBL/GenBank/DDBJ databases">
        <title>Recombination of ecologically and evolutionarily significant loci maintains genetic cohesion in the Pseudomonas syringae species complex.</title>
        <authorList>
            <person name="Dillon M."/>
            <person name="Thakur S."/>
            <person name="Almeida R.N.D."/>
            <person name="Weir B.S."/>
            <person name="Guttman D.S."/>
        </authorList>
    </citation>
    <scope>NUCLEOTIDE SEQUENCE [LARGE SCALE GENOMIC DNA]</scope>
    <source>
        <strain evidence="12 13">ICMP 13052</strain>
    </source>
</reference>
<dbReference type="SUPFAM" id="SSF55174">
    <property type="entry name" value="Alpha-L RNA-binding motif"/>
    <property type="match status" value="1"/>
</dbReference>
<evidence type="ECO:0000256" key="4">
    <source>
        <dbReference type="ARBA" id="ARBA00039989"/>
    </source>
</evidence>
<dbReference type="Pfam" id="PF01479">
    <property type="entry name" value="S4"/>
    <property type="match status" value="1"/>
</dbReference>
<dbReference type="GO" id="GO:0001522">
    <property type="term" value="P:pseudouridine synthesis"/>
    <property type="evidence" value="ECO:0007669"/>
    <property type="project" value="InterPro"/>
</dbReference>
<dbReference type="GO" id="GO:0003723">
    <property type="term" value="F:RNA binding"/>
    <property type="evidence" value="ECO:0007669"/>
    <property type="project" value="UniProtKB-KW"/>
</dbReference>
<accession>A0A0P9Q6R3</accession>
<dbReference type="SMART" id="SM00363">
    <property type="entry name" value="S4"/>
    <property type="match status" value="1"/>
</dbReference>
<dbReference type="InterPro" id="IPR002942">
    <property type="entry name" value="S4_RNA-bd"/>
</dbReference>
<dbReference type="InterPro" id="IPR050343">
    <property type="entry name" value="RsuA_PseudoU_synthase"/>
</dbReference>
<protein>
    <recommendedName>
        <fullName evidence="4">Dual-specificity RNA pseudouridine synthase RluF</fullName>
        <ecNumber evidence="3">5.4.99.21</ecNumber>
    </recommendedName>
    <alternativeName>
        <fullName evidence="6">23S rRNA pseudouridine(2604) synthase</fullName>
    </alternativeName>
    <alternativeName>
        <fullName evidence="8">Ribosomal large subunit pseudouridine synthase F</fullName>
    </alternativeName>
    <alternativeName>
        <fullName evidence="7">rRNA pseudouridylate synthase F</fullName>
    </alternativeName>
    <alternativeName>
        <fullName evidence="9">rRNA-uridine isomerase F</fullName>
    </alternativeName>
    <alternativeName>
        <fullName evidence="5">tRNA(Tyr) pseudouridine(35) synthase</fullName>
    </alternativeName>
</protein>
<gene>
    <name evidence="12" type="ORF">ALQ08_100117</name>
</gene>
<evidence type="ECO:0000256" key="10">
    <source>
        <dbReference type="PROSITE-ProRule" id="PRU00182"/>
    </source>
</evidence>
<evidence type="ECO:0000256" key="3">
    <source>
        <dbReference type="ARBA" id="ARBA00038922"/>
    </source>
</evidence>
<dbReference type="SUPFAM" id="SSF55120">
    <property type="entry name" value="Pseudouridine synthase"/>
    <property type="match status" value="1"/>
</dbReference>
<dbReference type="GO" id="GO:0160138">
    <property type="term" value="F:23S rRNA pseudouridine(2604) synthase activity"/>
    <property type="evidence" value="ECO:0007669"/>
    <property type="project" value="UniProtKB-EC"/>
</dbReference>
<name>A0A0P9Q6R3_9PSED</name>
<dbReference type="CDD" id="cd00165">
    <property type="entry name" value="S4"/>
    <property type="match status" value="1"/>
</dbReference>
<evidence type="ECO:0000256" key="5">
    <source>
        <dbReference type="ARBA" id="ARBA00041420"/>
    </source>
</evidence>
<evidence type="ECO:0000313" key="13">
    <source>
        <dbReference type="Proteomes" id="UP000269044"/>
    </source>
</evidence>
<comment type="catalytic activity">
    <reaction evidence="2">
        <text>uridine(2604) in 23S rRNA = pseudouridine(2604) in 23S rRNA</text>
        <dbReference type="Rhea" id="RHEA:38875"/>
        <dbReference type="Rhea" id="RHEA-COMP:10093"/>
        <dbReference type="Rhea" id="RHEA-COMP:10094"/>
        <dbReference type="ChEBI" id="CHEBI:65314"/>
        <dbReference type="ChEBI" id="CHEBI:65315"/>
        <dbReference type="EC" id="5.4.99.21"/>
    </reaction>
</comment>
<evidence type="ECO:0000256" key="2">
    <source>
        <dbReference type="ARBA" id="ARBA00036535"/>
    </source>
</evidence>
<evidence type="ECO:0000256" key="6">
    <source>
        <dbReference type="ARBA" id="ARBA00041697"/>
    </source>
</evidence>
<dbReference type="PROSITE" id="PS50889">
    <property type="entry name" value="S4"/>
    <property type="match status" value="1"/>
</dbReference>
<keyword evidence="10" id="KW-0694">RNA-binding</keyword>
<dbReference type="EMBL" id="RBRA01000025">
    <property type="protein sequence ID" value="RMQ29124.1"/>
    <property type="molecule type" value="Genomic_DNA"/>
</dbReference>
<dbReference type="Proteomes" id="UP000269044">
    <property type="component" value="Unassembled WGS sequence"/>
</dbReference>
<dbReference type="Gene3D" id="3.10.290.10">
    <property type="entry name" value="RNA-binding S4 domain"/>
    <property type="match status" value="1"/>
</dbReference>